<dbReference type="Proteomes" id="UP000297890">
    <property type="component" value="Unassembled WGS sequence"/>
</dbReference>
<dbReference type="EMBL" id="SRIO01000027">
    <property type="protein sequence ID" value="TFZ81338.1"/>
    <property type="molecule type" value="Genomic_DNA"/>
</dbReference>
<gene>
    <name evidence="2" type="ORF">E4680_12830</name>
</gene>
<dbReference type="RefSeq" id="WP_135282817.1">
    <property type="nucleotide sequence ID" value="NZ_SRIO01000027.1"/>
</dbReference>
<keyword evidence="3" id="KW-1185">Reference proteome</keyword>
<feature type="transmembrane region" description="Helical" evidence="1">
    <location>
        <begin position="59"/>
        <end position="78"/>
    </location>
</feature>
<accession>A0A4Z0F758</accession>
<keyword evidence="1" id="KW-1133">Transmembrane helix</keyword>
<evidence type="ECO:0000313" key="3">
    <source>
        <dbReference type="Proteomes" id="UP000297890"/>
    </source>
</evidence>
<protein>
    <submittedName>
        <fullName evidence="2">Uncharacterized protein</fullName>
    </submittedName>
</protein>
<proteinExistence type="predicted"/>
<evidence type="ECO:0000256" key="1">
    <source>
        <dbReference type="SAM" id="Phobius"/>
    </source>
</evidence>
<sequence>MRPDPTTHSRRLVPKVARDWSIIGAMFGLLVASFYWLRWLDPGATVDGLAGSYVALQQLIIGFAAATLAATIRWLFFYPLRRSEELGLFTEWTDSGYRGVAVVALDRLTWFAIWLVLFSHAV</sequence>
<keyword evidence="1" id="KW-0812">Transmembrane</keyword>
<dbReference type="AlphaFoldDB" id="A0A4Z0F758"/>
<feature type="transmembrane region" description="Helical" evidence="1">
    <location>
        <begin position="99"/>
        <end position="121"/>
    </location>
</feature>
<reference evidence="2 3" key="1">
    <citation type="journal article" date="2019" name="ISME J.">
        <title>Candidatus Macondimonas diazotrophica, a novel gammaproteobacterial genus dominating crude-oil-contaminated coastal sediments.</title>
        <authorList>
            <person name="Karthikeyan S."/>
            <person name="Konstantinidis K."/>
        </authorList>
    </citation>
    <scope>NUCLEOTIDE SEQUENCE [LARGE SCALE GENOMIC DNA]</scope>
    <source>
        <strain evidence="2 3">KTK01</strain>
    </source>
</reference>
<comment type="caution">
    <text evidence="2">The sequence shown here is derived from an EMBL/GenBank/DDBJ whole genome shotgun (WGS) entry which is preliminary data.</text>
</comment>
<keyword evidence="1" id="KW-0472">Membrane</keyword>
<evidence type="ECO:0000313" key="2">
    <source>
        <dbReference type="EMBL" id="TFZ81338.1"/>
    </source>
</evidence>
<name>A0A4Z0F758_9GAMM</name>
<organism evidence="2 3">
    <name type="scientific">Candidatus Macondimonas diazotrophica</name>
    <dbReference type="NCBI Taxonomy" id="2305248"/>
    <lineage>
        <taxon>Bacteria</taxon>
        <taxon>Pseudomonadati</taxon>
        <taxon>Pseudomonadota</taxon>
        <taxon>Gammaproteobacteria</taxon>
        <taxon>Chromatiales</taxon>
        <taxon>Ectothiorhodospiraceae</taxon>
        <taxon>Candidatus Macondimonas</taxon>
    </lineage>
</organism>
<feature type="transmembrane region" description="Helical" evidence="1">
    <location>
        <begin position="20"/>
        <end position="39"/>
    </location>
</feature>